<evidence type="ECO:0000256" key="1">
    <source>
        <dbReference type="SAM" id="Phobius"/>
    </source>
</evidence>
<evidence type="ECO:0000313" key="2">
    <source>
        <dbReference type="EMBL" id="MFD0792996.1"/>
    </source>
</evidence>
<proteinExistence type="predicted"/>
<protein>
    <submittedName>
        <fullName evidence="2">Uncharacterized protein</fullName>
    </submittedName>
</protein>
<dbReference type="Proteomes" id="UP001597010">
    <property type="component" value="Unassembled WGS sequence"/>
</dbReference>
<feature type="transmembrane region" description="Helical" evidence="1">
    <location>
        <begin position="57"/>
        <end position="74"/>
    </location>
</feature>
<feature type="transmembrane region" description="Helical" evidence="1">
    <location>
        <begin position="158"/>
        <end position="180"/>
    </location>
</feature>
<evidence type="ECO:0000313" key="3">
    <source>
        <dbReference type="Proteomes" id="UP001597010"/>
    </source>
</evidence>
<keyword evidence="1" id="KW-1133">Transmembrane helix</keyword>
<keyword evidence="1" id="KW-0812">Transmembrane</keyword>
<comment type="caution">
    <text evidence="2">The sequence shown here is derived from an EMBL/GenBank/DDBJ whole genome shotgun (WGS) entry which is preliminary data.</text>
</comment>
<keyword evidence="3" id="KW-1185">Reference proteome</keyword>
<organism evidence="2 3">
    <name type="scientific">Mucilaginibacter litoreus</name>
    <dbReference type="NCBI Taxonomy" id="1048221"/>
    <lineage>
        <taxon>Bacteria</taxon>
        <taxon>Pseudomonadati</taxon>
        <taxon>Bacteroidota</taxon>
        <taxon>Sphingobacteriia</taxon>
        <taxon>Sphingobacteriales</taxon>
        <taxon>Sphingobacteriaceae</taxon>
        <taxon>Mucilaginibacter</taxon>
    </lineage>
</organism>
<accession>A0ABW3AR81</accession>
<dbReference type="RefSeq" id="WP_377112134.1">
    <property type="nucleotide sequence ID" value="NZ_JBHTHZ010000002.1"/>
</dbReference>
<keyword evidence="1" id="KW-0472">Membrane</keyword>
<feature type="transmembrane region" description="Helical" evidence="1">
    <location>
        <begin position="21"/>
        <end position="45"/>
    </location>
</feature>
<feature type="transmembrane region" description="Helical" evidence="1">
    <location>
        <begin position="117"/>
        <end position="138"/>
    </location>
</feature>
<gene>
    <name evidence="2" type="ORF">ACFQZX_05165</name>
</gene>
<reference evidence="3" key="1">
    <citation type="journal article" date="2019" name="Int. J. Syst. Evol. Microbiol.">
        <title>The Global Catalogue of Microorganisms (GCM) 10K type strain sequencing project: providing services to taxonomists for standard genome sequencing and annotation.</title>
        <authorList>
            <consortium name="The Broad Institute Genomics Platform"/>
            <consortium name="The Broad Institute Genome Sequencing Center for Infectious Disease"/>
            <person name="Wu L."/>
            <person name="Ma J."/>
        </authorList>
    </citation>
    <scope>NUCLEOTIDE SEQUENCE [LARGE SCALE GENOMIC DNA]</scope>
    <source>
        <strain evidence="3">CCUG 61484</strain>
    </source>
</reference>
<name>A0ABW3AR81_9SPHI</name>
<sequence length="195" mass="22176">MKQSKYNTLKERLISCGKTKATILYIVLCLSALIVLTVLHSLVIYNNLHGSFTHNTGFLIYATIIILISSASFYNDAIAESKKNDDLKKRGLTPADISNMKFVQEWKQKKDNGLLKYILFNGGIFLGSLIFLFISFSFFPKAAPEGRQFPEFSDMINYMVKCYGVGFFTGMLLSAINWIFNERKFKRLNAAQFMG</sequence>
<dbReference type="EMBL" id="JBHTHZ010000002">
    <property type="protein sequence ID" value="MFD0792996.1"/>
    <property type="molecule type" value="Genomic_DNA"/>
</dbReference>